<evidence type="ECO:0000256" key="1">
    <source>
        <dbReference type="SAM" id="MobiDB-lite"/>
    </source>
</evidence>
<evidence type="ECO:0000313" key="4">
    <source>
        <dbReference type="EMBL" id="MBD2716899.1"/>
    </source>
</evidence>
<organism evidence="4 5">
    <name type="scientific">Hymenobacter duratus</name>
    <dbReference type="NCBI Taxonomy" id="2771356"/>
    <lineage>
        <taxon>Bacteria</taxon>
        <taxon>Pseudomonadati</taxon>
        <taxon>Bacteroidota</taxon>
        <taxon>Cytophagia</taxon>
        <taxon>Cytophagales</taxon>
        <taxon>Hymenobacteraceae</taxon>
        <taxon>Hymenobacter</taxon>
    </lineage>
</organism>
<dbReference type="Gene3D" id="2.40.360.20">
    <property type="match status" value="1"/>
</dbReference>
<protein>
    <recommendedName>
        <fullName evidence="3">DUF3108 domain-containing protein</fullName>
    </recommendedName>
</protein>
<name>A0ABR8JJ63_9BACT</name>
<sequence length="290" mass="31758">MLFSCPRPFLLISVLTLAPSLTYAQTTPAAAESNAVRPADRALLSPAIKPAAGQPFGLSDNTELVYRLLDANGKPAGELHQRVVRLKRDEREESKKQVVTEQTALLKSGLYDKKNILVTLQDLTFRARRDTSFTDGMACINHDALRSFRDRKIVYTPVALAWPDRPTVGTDLPDGGVTINVSSSVVSIANVSTTLRKRRVVGGPTPLTTPAGTFSCYKVESEREEATVPRPDMAMRSTTKQVDFYAPGVGIIRTERYTKGGKLEQVQELTSRTTSAGATDEKVKYKAKKS</sequence>
<evidence type="ECO:0000313" key="5">
    <source>
        <dbReference type="Proteomes" id="UP000642468"/>
    </source>
</evidence>
<dbReference type="Proteomes" id="UP000642468">
    <property type="component" value="Unassembled WGS sequence"/>
</dbReference>
<accession>A0ABR8JJ63</accession>
<proteinExistence type="predicted"/>
<feature type="chain" id="PRO_5046383582" description="DUF3108 domain-containing protein" evidence="2">
    <location>
        <begin position="25"/>
        <end position="290"/>
    </location>
</feature>
<gene>
    <name evidence="4" type="ORF">IC231_17765</name>
</gene>
<feature type="region of interest" description="Disordered" evidence="1">
    <location>
        <begin position="263"/>
        <end position="290"/>
    </location>
</feature>
<dbReference type="Pfam" id="PF21347">
    <property type="entry name" value="DUF3108_like"/>
    <property type="match status" value="1"/>
</dbReference>
<feature type="compositionally biased region" description="Polar residues" evidence="1">
    <location>
        <begin position="267"/>
        <end position="277"/>
    </location>
</feature>
<keyword evidence="2" id="KW-0732">Signal</keyword>
<evidence type="ECO:0000256" key="2">
    <source>
        <dbReference type="SAM" id="SignalP"/>
    </source>
</evidence>
<dbReference type="InterPro" id="IPR049279">
    <property type="entry name" value="DUF3108-like"/>
</dbReference>
<comment type="caution">
    <text evidence="4">The sequence shown here is derived from an EMBL/GenBank/DDBJ whole genome shotgun (WGS) entry which is preliminary data.</text>
</comment>
<dbReference type="RefSeq" id="WP_190785820.1">
    <property type="nucleotide sequence ID" value="NZ_JACWZZ010000004.1"/>
</dbReference>
<feature type="signal peptide" evidence="2">
    <location>
        <begin position="1"/>
        <end position="24"/>
    </location>
</feature>
<evidence type="ECO:0000259" key="3">
    <source>
        <dbReference type="Pfam" id="PF21347"/>
    </source>
</evidence>
<keyword evidence="5" id="KW-1185">Reference proteome</keyword>
<reference evidence="4 5" key="1">
    <citation type="submission" date="2020-09" db="EMBL/GenBank/DDBJ databases">
        <authorList>
            <person name="Kim M.K."/>
        </authorList>
    </citation>
    <scope>NUCLEOTIDE SEQUENCE [LARGE SCALE GENOMIC DNA]</scope>
    <source>
        <strain evidence="4 5">BT646</strain>
    </source>
</reference>
<dbReference type="EMBL" id="JACWZZ010000004">
    <property type="protein sequence ID" value="MBD2716899.1"/>
    <property type="molecule type" value="Genomic_DNA"/>
</dbReference>
<feature type="domain" description="DUF3108" evidence="3">
    <location>
        <begin position="63"/>
        <end position="269"/>
    </location>
</feature>